<sequence>MNNAEFIQCLTQSFVVFLNTHSRSNAKLKVLHGAIAQDLSARLGESYRIQSLGHGNDKEGQIAGRYINKNVDIVVYKNQQAIAGIGVKFVMQNYAQNANNYFENMLGETANIQSQRIPYFQIMVIPKTLPYYKKSGQFDKWEQFNAHHIQKYVVLSQDNQAWAHTPAKTLLCVLDLPNIQQPATKDDYVQQYLQLHQNQQLIMQPSPSNLSFGNDLIYNDYVDFMNKITHRILSI</sequence>
<proteinExistence type="predicted"/>
<name>A0AAX2J3G3_KINKI</name>
<dbReference type="GeneID" id="93262036"/>
<evidence type="ECO:0000313" key="2">
    <source>
        <dbReference type="Proteomes" id="UP000248598"/>
    </source>
</evidence>
<dbReference type="EMBL" id="LS483426">
    <property type="protein sequence ID" value="SQH24538.1"/>
    <property type="molecule type" value="Genomic_DNA"/>
</dbReference>
<accession>A0AAX2J3G3</accession>
<gene>
    <name evidence="1" type="ORF">NCTC10529_00725</name>
</gene>
<organism evidence="1 2">
    <name type="scientific">Kingella kingae</name>
    <dbReference type="NCBI Taxonomy" id="504"/>
    <lineage>
        <taxon>Bacteria</taxon>
        <taxon>Pseudomonadati</taxon>
        <taxon>Pseudomonadota</taxon>
        <taxon>Betaproteobacteria</taxon>
        <taxon>Neisseriales</taxon>
        <taxon>Neisseriaceae</taxon>
        <taxon>Kingella</taxon>
    </lineage>
</organism>
<evidence type="ECO:0000313" key="1">
    <source>
        <dbReference type="EMBL" id="SQH24538.1"/>
    </source>
</evidence>
<protein>
    <submittedName>
        <fullName evidence="1">Uncharacterized protein</fullName>
    </submittedName>
</protein>
<reference evidence="1 2" key="1">
    <citation type="submission" date="2018-06" db="EMBL/GenBank/DDBJ databases">
        <authorList>
            <consortium name="Pathogen Informatics"/>
            <person name="Doyle S."/>
        </authorList>
    </citation>
    <scope>NUCLEOTIDE SEQUENCE [LARGE SCALE GENOMIC DNA]</scope>
    <source>
        <strain evidence="1 2">NCTC10529</strain>
    </source>
</reference>
<dbReference type="AlphaFoldDB" id="A0AAX2J3G3"/>
<dbReference type="RefSeq" id="WP_003785100.1">
    <property type="nucleotide sequence ID" value="NZ_CP091518.1"/>
</dbReference>
<dbReference type="Proteomes" id="UP000248598">
    <property type="component" value="Chromosome 1"/>
</dbReference>